<dbReference type="STRING" id="436907.A7TIS4"/>
<evidence type="ECO:0000256" key="2">
    <source>
        <dbReference type="ARBA" id="ARBA00022603"/>
    </source>
</evidence>
<dbReference type="GO" id="GO:0003723">
    <property type="term" value="F:RNA binding"/>
    <property type="evidence" value="ECO:0007669"/>
    <property type="project" value="UniProtKB-UniRule"/>
</dbReference>
<dbReference type="PANTHER" id="PTHR11727">
    <property type="entry name" value="DIMETHYLADENOSINE TRANSFERASE"/>
    <property type="match status" value="1"/>
</dbReference>
<dbReference type="PROSITE" id="PS51689">
    <property type="entry name" value="SAM_RNA_A_N6_MT"/>
    <property type="match status" value="1"/>
</dbReference>
<keyword evidence="4 7" id="KW-0949">S-adenosyl-L-methionine</keyword>
<evidence type="ECO:0000256" key="4">
    <source>
        <dbReference type="ARBA" id="ARBA00022691"/>
    </source>
</evidence>
<evidence type="ECO:0000256" key="1">
    <source>
        <dbReference type="ARBA" id="ARBA00004173"/>
    </source>
</evidence>
<accession>A7TIS4</accession>
<evidence type="ECO:0000313" key="10">
    <source>
        <dbReference type="Proteomes" id="UP000000267"/>
    </source>
</evidence>
<feature type="binding site" evidence="7">
    <location>
        <position position="101"/>
    </location>
    <ligand>
        <name>S-adenosyl-L-methionine</name>
        <dbReference type="ChEBI" id="CHEBI:59789"/>
    </ligand>
</feature>
<name>A7TIS4_VANPO</name>
<dbReference type="Pfam" id="PF00398">
    <property type="entry name" value="RrnaAD"/>
    <property type="match status" value="1"/>
</dbReference>
<dbReference type="Gene3D" id="1.10.8.100">
    <property type="entry name" value="Ribosomal RNA adenine dimethylase-like, domain 2"/>
    <property type="match status" value="1"/>
</dbReference>
<feature type="binding site" evidence="7">
    <location>
        <position position="21"/>
    </location>
    <ligand>
        <name>S-adenosyl-L-methionine</name>
        <dbReference type="ChEBI" id="CHEBI:59789"/>
    </ligand>
</feature>
<evidence type="ECO:0000313" key="9">
    <source>
        <dbReference type="EMBL" id="EDO17866.1"/>
    </source>
</evidence>
<dbReference type="GO" id="GO:0006391">
    <property type="term" value="P:transcription initiation at mitochondrial promoter"/>
    <property type="evidence" value="ECO:0007669"/>
    <property type="project" value="EnsemblFungi"/>
</dbReference>
<dbReference type="Proteomes" id="UP000000267">
    <property type="component" value="Unassembled WGS sequence"/>
</dbReference>
<evidence type="ECO:0000256" key="5">
    <source>
        <dbReference type="ARBA" id="ARBA00022884"/>
    </source>
</evidence>
<evidence type="ECO:0000256" key="8">
    <source>
        <dbReference type="RuleBase" id="RU362106"/>
    </source>
</evidence>
<evidence type="ECO:0000256" key="7">
    <source>
        <dbReference type="PROSITE-ProRule" id="PRU01026"/>
    </source>
</evidence>
<keyword evidence="2 7" id="KW-0489">Methyltransferase</keyword>
<comment type="caution">
    <text evidence="7">Lacks conserved residue(s) required for the propagation of feature annotation.</text>
</comment>
<dbReference type="OrthoDB" id="16079at2759"/>
<dbReference type="GO" id="GO:0005759">
    <property type="term" value="C:mitochondrial matrix"/>
    <property type="evidence" value="ECO:0007669"/>
    <property type="project" value="EnsemblFungi"/>
</dbReference>
<comment type="function">
    <text evidence="6">Mitochondrial transcription factor that confers selective promoter recognition on the core subunit of the yeast mitochondrial RNA polymerase. Interacts with DNA in a non-specific manner.</text>
</comment>
<dbReference type="AlphaFoldDB" id="A7TIS4"/>
<comment type="similarity">
    <text evidence="7 8">Belongs to the class I-like SAM-binding methyltransferase superfamily. rRNA adenine N(6)-methyltransferase family.</text>
</comment>
<dbReference type="OMA" id="WDYVTKH"/>
<keyword evidence="10" id="KW-1185">Reference proteome</keyword>
<dbReference type="GeneID" id="5546119"/>
<dbReference type="PANTHER" id="PTHR11727:SF17">
    <property type="entry name" value="DIMETHYLADENOSINE TRANSFERASE 1, MITOCHONDRIAL"/>
    <property type="match status" value="1"/>
</dbReference>
<keyword evidence="8" id="KW-0698">rRNA processing</keyword>
<dbReference type="Gene3D" id="3.40.50.150">
    <property type="entry name" value="Vaccinia Virus protein VP39"/>
    <property type="match status" value="1"/>
</dbReference>
<dbReference type="SUPFAM" id="SSF53335">
    <property type="entry name" value="S-adenosyl-L-methionine-dependent methyltransferases"/>
    <property type="match status" value="1"/>
</dbReference>
<keyword evidence="5 7" id="KW-0694">RNA-binding</keyword>
<gene>
    <name evidence="9" type="ORF">Kpol_1043p56</name>
</gene>
<evidence type="ECO:0000256" key="3">
    <source>
        <dbReference type="ARBA" id="ARBA00022679"/>
    </source>
</evidence>
<dbReference type="KEGG" id="vpo:Kpol_1043p56"/>
<dbReference type="InterPro" id="IPR023165">
    <property type="entry name" value="rRNA_Ade_diMease-like_C"/>
</dbReference>
<dbReference type="EMBL" id="DS480397">
    <property type="protein sequence ID" value="EDO17866.1"/>
    <property type="molecule type" value="Genomic_DNA"/>
</dbReference>
<dbReference type="GO" id="GO:0000179">
    <property type="term" value="F:rRNA (adenine-N6,N6-)-dimethyltransferase activity"/>
    <property type="evidence" value="ECO:0007669"/>
    <property type="project" value="UniProtKB-UniRule"/>
</dbReference>
<organism evidence="10">
    <name type="scientific">Vanderwaltozyma polyspora (strain ATCC 22028 / DSM 70294 / BCRC 21397 / CBS 2163 / NBRC 10782 / NRRL Y-8283 / UCD 57-17)</name>
    <name type="common">Kluyveromyces polysporus</name>
    <dbReference type="NCBI Taxonomy" id="436907"/>
    <lineage>
        <taxon>Eukaryota</taxon>
        <taxon>Fungi</taxon>
        <taxon>Dikarya</taxon>
        <taxon>Ascomycota</taxon>
        <taxon>Saccharomycotina</taxon>
        <taxon>Saccharomycetes</taxon>
        <taxon>Saccharomycetales</taxon>
        <taxon>Saccharomycetaceae</taxon>
        <taxon>Vanderwaltozyma</taxon>
    </lineage>
</organism>
<reference evidence="9 10" key="1">
    <citation type="journal article" date="2007" name="Proc. Natl. Acad. Sci. U.S.A.">
        <title>Independent sorting-out of thousands of duplicated gene pairs in two yeast species descended from a whole-genome duplication.</title>
        <authorList>
            <person name="Scannell D.R."/>
            <person name="Frank A.C."/>
            <person name="Conant G.C."/>
            <person name="Byrne K.P."/>
            <person name="Woolfit M."/>
            <person name="Wolfe K.H."/>
        </authorList>
    </citation>
    <scope>NUCLEOTIDE SEQUENCE [LARGE SCALE GENOMIC DNA]</scope>
    <source>
        <strain evidence="10">ATCC 22028 / DSM 70294 / BCRC 21397 / CBS 2163 / NBRC 10782 / NRRL Y-8283 / UCD 57-17</strain>
    </source>
</reference>
<dbReference type="GO" id="GO:0034245">
    <property type="term" value="C:mitochondrial DNA-directed RNA polymerase complex"/>
    <property type="evidence" value="ECO:0007669"/>
    <property type="project" value="EnsemblFungi"/>
</dbReference>
<dbReference type="RefSeq" id="XP_001645724.1">
    <property type="nucleotide sequence ID" value="XM_001645674.1"/>
</dbReference>
<proteinExistence type="inferred from homology"/>
<feature type="binding site" evidence="7">
    <location>
        <position position="23"/>
    </location>
    <ligand>
        <name>S-adenosyl-L-methionine</name>
        <dbReference type="ChEBI" id="CHEBI:59789"/>
    </ligand>
</feature>
<dbReference type="InterPro" id="IPR029063">
    <property type="entry name" value="SAM-dependent_MTases_sf"/>
</dbReference>
<sequence>MSLVVKPYQALSKLKRFYGFKYLLNPLIHEQIFDRLKLEDTYGDFSKVKVIDLYPGPSQHSAIFNNRYKPAKHVLVENRASFLSHIKETYTDSKFGIYDKDPYEWSTYTDMIERHKVLTPEVQSRDKIHDKFLAIAHLTNSSSEGLFMQWLTCIGTGNWIMKYGRVKMLVWLPTATAVKLLAVPGKVGRSKCSICTEAFTDTKLIAYTEGKEVQKFNQDLLKRHNPLEIKNADTAPIVLDSISLLEVNPKKNDIQLEYWDYVTKHLMILKTRKLSEALESLGHGARDYFAANVKDISIFDKFPAELTNEEFIYLTDIFYKWPFKPDIYMDFIDVYQDND</sequence>
<comment type="subcellular location">
    <subcellularLocation>
        <location evidence="1">Mitochondrion</location>
    </subcellularLocation>
</comment>
<dbReference type="InParanoid" id="A7TIS4"/>
<keyword evidence="3 7" id="KW-0808">Transferase</keyword>
<dbReference type="GO" id="GO:0032786">
    <property type="term" value="P:positive regulation of DNA-templated transcription, elongation"/>
    <property type="evidence" value="ECO:0007669"/>
    <property type="project" value="EnsemblFungi"/>
</dbReference>
<dbReference type="GO" id="GO:0005758">
    <property type="term" value="C:mitochondrial intermembrane space"/>
    <property type="evidence" value="ECO:0007669"/>
    <property type="project" value="EnsemblFungi"/>
</dbReference>
<dbReference type="PhylomeDB" id="A7TIS4"/>
<dbReference type="eggNOG" id="ENOG502QY7G">
    <property type="taxonomic scope" value="Eukaryota"/>
</dbReference>
<protein>
    <recommendedName>
        <fullName evidence="8">rRNA adenine N(6)-methyltransferase</fullName>
        <ecNumber evidence="8">2.1.1.-</ecNumber>
    </recommendedName>
</protein>
<dbReference type="InterPro" id="IPR001737">
    <property type="entry name" value="KsgA/Erm"/>
</dbReference>
<evidence type="ECO:0000256" key="6">
    <source>
        <dbReference type="ARBA" id="ARBA00024915"/>
    </source>
</evidence>
<dbReference type="GO" id="GO:0034246">
    <property type="term" value="F:mitochondrial transcription factor activity"/>
    <property type="evidence" value="ECO:0007669"/>
    <property type="project" value="EnsemblFungi"/>
</dbReference>
<dbReference type="FunCoup" id="A7TIS4">
    <property type="interactions" value="31"/>
</dbReference>
<dbReference type="HOGENOM" id="CLU_034228_0_0_1"/>
<dbReference type="EC" id="2.1.1.-" evidence="8"/>
<feature type="binding site" evidence="7">
    <location>
        <position position="77"/>
    </location>
    <ligand>
        <name>S-adenosyl-L-methionine</name>
        <dbReference type="ChEBI" id="CHEBI:59789"/>
    </ligand>
</feature>